<reference evidence="2 3" key="1">
    <citation type="journal article" date="2016" name="Int. J. Syst. Evol. Microbiol.">
        <title>Labrenzia salina sp. nov., isolated from the rhizosphere of the halophyte Arthrocnemum macrostachyum.</title>
        <authorList>
            <person name="Camacho M."/>
            <person name="Redondo-Gomez S."/>
            <person name="Rodriguez-Llorente I."/>
            <person name="Rohde M."/>
            <person name="Sproer C."/>
            <person name="Schumann P."/>
            <person name="Klenk H.P."/>
            <person name="Montero-Calasanz M.D.C."/>
        </authorList>
    </citation>
    <scope>NUCLEOTIDE SEQUENCE [LARGE SCALE GENOMIC DNA]</scope>
    <source>
        <strain evidence="2 3">DSM 29163</strain>
    </source>
</reference>
<organism evidence="2 3">
    <name type="scientific">Roseibium salinum</name>
    <dbReference type="NCBI Taxonomy" id="1604349"/>
    <lineage>
        <taxon>Bacteria</taxon>
        <taxon>Pseudomonadati</taxon>
        <taxon>Pseudomonadota</taxon>
        <taxon>Alphaproteobacteria</taxon>
        <taxon>Hyphomicrobiales</taxon>
        <taxon>Stappiaceae</taxon>
        <taxon>Roseibium</taxon>
    </lineage>
</organism>
<sequence length="167" mass="18924">MPSKRTTGPFDFGSMMGEWPMPGFSNWAFAEREDRIEERTLAGFQKMGQTLWSHTEKAFDDHMNFVTHRLHEDFECVKSLSQCTAPEQTMATLQEFYSKMANEYQDHFEKQAALLRESLTENAALVEELNETAMESAAELGKAAEENTKETAQRAKSAALRKSAAKS</sequence>
<protein>
    <recommendedName>
        <fullName evidence="4">Phasin protein</fullName>
    </recommendedName>
</protein>
<keyword evidence="3" id="KW-1185">Reference proteome</keyword>
<dbReference type="EMBL" id="JAPEVI010000003">
    <property type="protein sequence ID" value="MCX2725212.1"/>
    <property type="molecule type" value="Genomic_DNA"/>
</dbReference>
<comment type="caution">
    <text evidence="2">The sequence shown here is derived from an EMBL/GenBank/DDBJ whole genome shotgun (WGS) entry which is preliminary data.</text>
</comment>
<feature type="region of interest" description="Disordered" evidence="1">
    <location>
        <begin position="136"/>
        <end position="167"/>
    </location>
</feature>
<evidence type="ECO:0000313" key="3">
    <source>
        <dbReference type="Proteomes" id="UP001300261"/>
    </source>
</evidence>
<feature type="compositionally biased region" description="Low complexity" evidence="1">
    <location>
        <begin position="154"/>
        <end position="167"/>
    </location>
</feature>
<dbReference type="RefSeq" id="WP_265965937.1">
    <property type="nucleotide sequence ID" value="NZ_JAPEVI010000003.1"/>
</dbReference>
<evidence type="ECO:0000256" key="1">
    <source>
        <dbReference type="SAM" id="MobiDB-lite"/>
    </source>
</evidence>
<gene>
    <name evidence="2" type="ORF">ON753_23060</name>
</gene>
<feature type="compositionally biased region" description="Basic and acidic residues" evidence="1">
    <location>
        <begin position="142"/>
        <end position="153"/>
    </location>
</feature>
<name>A0ABT3R840_9HYPH</name>
<evidence type="ECO:0000313" key="2">
    <source>
        <dbReference type="EMBL" id="MCX2725212.1"/>
    </source>
</evidence>
<accession>A0ABT3R840</accession>
<dbReference type="Proteomes" id="UP001300261">
    <property type="component" value="Unassembled WGS sequence"/>
</dbReference>
<proteinExistence type="predicted"/>
<evidence type="ECO:0008006" key="4">
    <source>
        <dbReference type="Google" id="ProtNLM"/>
    </source>
</evidence>